<keyword evidence="3" id="KW-0479">Metal-binding</keyword>
<dbReference type="Pfam" id="PF13621">
    <property type="entry name" value="Cupin_8"/>
    <property type="match status" value="1"/>
</dbReference>
<keyword evidence="8" id="KW-0805">Transcription regulation</keyword>
<comment type="similarity">
    <text evidence="11">Belongs to the JMJD6 family.</text>
</comment>
<dbReference type="PANTHER" id="PTHR12480:SF32">
    <property type="entry name" value="BIFUNCTIONAL ARGININE DEMETHYLASE AND LYSYL-HYDROXYLASE JMJD6"/>
    <property type="match status" value="1"/>
</dbReference>
<keyword evidence="13" id="KW-1185">Reference proteome</keyword>
<dbReference type="GO" id="GO:0005737">
    <property type="term" value="C:cytoplasm"/>
    <property type="evidence" value="ECO:0007669"/>
    <property type="project" value="TreeGrafter"/>
</dbReference>
<reference evidence="13" key="1">
    <citation type="submission" date="2013-12" db="EMBL/GenBank/DDBJ databases">
        <authorList>
            <person name="Aslett M."/>
        </authorList>
    </citation>
    <scope>NUCLEOTIDE SEQUENCE [LARGE SCALE GENOMIC DNA]</scope>
    <source>
        <strain evidence="13">Lindley</strain>
    </source>
</reference>
<protein>
    <submittedName>
        <fullName evidence="14">JmjC domain-containing protein</fullName>
    </submittedName>
</protein>
<feature type="domain" description="JmjC" evidence="12">
    <location>
        <begin position="169"/>
        <end position="267"/>
    </location>
</feature>
<dbReference type="GO" id="GO:0006909">
    <property type="term" value="P:phagocytosis"/>
    <property type="evidence" value="ECO:0007669"/>
    <property type="project" value="TreeGrafter"/>
</dbReference>
<dbReference type="GO" id="GO:0005634">
    <property type="term" value="C:nucleus"/>
    <property type="evidence" value="ECO:0007669"/>
    <property type="project" value="UniProtKB-SubCell"/>
</dbReference>
<evidence type="ECO:0000259" key="12">
    <source>
        <dbReference type="PROSITE" id="PS51184"/>
    </source>
</evidence>
<organism evidence="13 14">
    <name type="scientific">Globodera pallida</name>
    <name type="common">Potato cyst nematode worm</name>
    <name type="synonym">Heterodera pallida</name>
    <dbReference type="NCBI Taxonomy" id="36090"/>
    <lineage>
        <taxon>Eukaryota</taxon>
        <taxon>Metazoa</taxon>
        <taxon>Ecdysozoa</taxon>
        <taxon>Nematoda</taxon>
        <taxon>Chromadorea</taxon>
        <taxon>Rhabditida</taxon>
        <taxon>Tylenchina</taxon>
        <taxon>Tylenchomorpha</taxon>
        <taxon>Tylenchoidea</taxon>
        <taxon>Heteroderidae</taxon>
        <taxon>Heteroderinae</taxon>
        <taxon>Globodera</taxon>
    </lineage>
</organism>
<dbReference type="WBParaSite" id="GPLIN_000598800">
    <property type="protein sequence ID" value="GPLIN_000598800"/>
    <property type="gene ID" value="GPLIN_000598800"/>
</dbReference>
<sequence>MSASMNSQEHCNGNGPEKCQKLASKFFHNRTAKRVEAVKRKARSELRSADWDAVGYAYNRHPEEDWSMAHLDTIERLDASAFSVEAFQEHVERAGKPVVLTGLTDDWAAHQRWTVEKVLRGYRNQTFKCGEDDDGYSVKLKLKYYVDYASTTKDDSPLYIFDSGFGDRTKTSKLLADYEVPPMFQDDLFRYATEQRRPPYRWFVMGPARSGTAIHIDPMGTSAWNALIVGNKKWCLIHPSAPKQLVRPSTEERGGLHSDEAITWSAF</sequence>
<evidence type="ECO:0000256" key="9">
    <source>
        <dbReference type="ARBA" id="ARBA00023163"/>
    </source>
</evidence>
<dbReference type="Proteomes" id="UP000050741">
    <property type="component" value="Unassembled WGS sequence"/>
</dbReference>
<evidence type="ECO:0000256" key="7">
    <source>
        <dbReference type="ARBA" id="ARBA00023004"/>
    </source>
</evidence>
<evidence type="ECO:0000256" key="8">
    <source>
        <dbReference type="ARBA" id="ARBA00023015"/>
    </source>
</evidence>
<keyword evidence="7" id="KW-0408">Iron</keyword>
<evidence type="ECO:0000256" key="5">
    <source>
        <dbReference type="ARBA" id="ARBA00022964"/>
    </source>
</evidence>
<dbReference type="GO" id="GO:0033749">
    <property type="term" value="F:histone H4R3 demethylase activity"/>
    <property type="evidence" value="ECO:0007669"/>
    <property type="project" value="TreeGrafter"/>
</dbReference>
<evidence type="ECO:0000256" key="3">
    <source>
        <dbReference type="ARBA" id="ARBA00022723"/>
    </source>
</evidence>
<evidence type="ECO:0000313" key="14">
    <source>
        <dbReference type="WBParaSite" id="GPLIN_000598800"/>
    </source>
</evidence>
<evidence type="ECO:0000256" key="11">
    <source>
        <dbReference type="ARBA" id="ARBA00038068"/>
    </source>
</evidence>
<dbReference type="GO" id="GO:0046872">
    <property type="term" value="F:metal ion binding"/>
    <property type="evidence" value="ECO:0007669"/>
    <property type="project" value="UniProtKB-KW"/>
</dbReference>
<evidence type="ECO:0000313" key="13">
    <source>
        <dbReference type="Proteomes" id="UP000050741"/>
    </source>
</evidence>
<proteinExistence type="inferred from homology"/>
<keyword evidence="10" id="KW-0539">Nucleus</keyword>
<evidence type="ECO:0000256" key="4">
    <source>
        <dbReference type="ARBA" id="ARBA00022853"/>
    </source>
</evidence>
<evidence type="ECO:0000256" key="2">
    <source>
        <dbReference type="ARBA" id="ARBA00004123"/>
    </source>
</evidence>
<keyword evidence="5" id="KW-0223">Dioxygenase</keyword>
<evidence type="ECO:0000256" key="1">
    <source>
        <dbReference type="ARBA" id="ARBA00001954"/>
    </source>
</evidence>
<dbReference type="SUPFAM" id="SSF51197">
    <property type="entry name" value="Clavaminate synthase-like"/>
    <property type="match status" value="1"/>
</dbReference>
<dbReference type="InterPro" id="IPR003347">
    <property type="entry name" value="JmjC_dom"/>
</dbReference>
<dbReference type="InterPro" id="IPR050910">
    <property type="entry name" value="JMJD6_ArgDemeth/LysHydrox"/>
</dbReference>
<evidence type="ECO:0000256" key="10">
    <source>
        <dbReference type="ARBA" id="ARBA00023242"/>
    </source>
</evidence>
<dbReference type="AlphaFoldDB" id="A0A183BZE7"/>
<evidence type="ECO:0000256" key="6">
    <source>
        <dbReference type="ARBA" id="ARBA00023002"/>
    </source>
</evidence>
<comment type="cofactor">
    <cofactor evidence="1">
        <name>Fe(2+)</name>
        <dbReference type="ChEBI" id="CHEBI:29033"/>
    </cofactor>
</comment>
<dbReference type="PANTHER" id="PTHR12480">
    <property type="entry name" value="ARGININE DEMETHYLASE AND LYSYL-HYDROXYLASE JMJD"/>
    <property type="match status" value="1"/>
</dbReference>
<dbReference type="InterPro" id="IPR041667">
    <property type="entry name" value="Cupin_8"/>
</dbReference>
<dbReference type="PROSITE" id="PS51184">
    <property type="entry name" value="JMJC"/>
    <property type="match status" value="1"/>
</dbReference>
<dbReference type="GO" id="GO:0106140">
    <property type="term" value="F:P-TEFb complex binding"/>
    <property type="evidence" value="ECO:0007669"/>
    <property type="project" value="TreeGrafter"/>
</dbReference>
<keyword evidence="4" id="KW-0156">Chromatin regulator</keyword>
<keyword evidence="6" id="KW-0560">Oxidoreductase</keyword>
<keyword evidence="9" id="KW-0804">Transcription</keyword>
<accession>A0A183BZE7</accession>
<reference evidence="14" key="3">
    <citation type="submission" date="2016-06" db="UniProtKB">
        <authorList>
            <consortium name="WormBaseParasite"/>
        </authorList>
    </citation>
    <scope>IDENTIFICATION</scope>
</reference>
<name>A0A183BZE7_GLOPA</name>
<reference evidence="13" key="2">
    <citation type="submission" date="2014-05" db="EMBL/GenBank/DDBJ databases">
        <title>The genome and life-stage specific transcriptomes of Globodera pallida elucidate key aspects of plant parasitism by a cyst nematode.</title>
        <authorList>
            <person name="Cotton J.A."/>
            <person name="Lilley C.J."/>
            <person name="Jones L.M."/>
            <person name="Kikuchi T."/>
            <person name="Reid A.J."/>
            <person name="Thorpe P."/>
            <person name="Tsai I.J."/>
            <person name="Beasley H."/>
            <person name="Blok V."/>
            <person name="Cock P.J.A."/>
            <person name="Van den Akker S.E."/>
            <person name="Holroyd N."/>
            <person name="Hunt M."/>
            <person name="Mantelin S."/>
            <person name="Naghra H."/>
            <person name="Pain A."/>
            <person name="Palomares-Rius J.E."/>
            <person name="Zarowiecki M."/>
            <person name="Berriman M."/>
            <person name="Jones J.T."/>
            <person name="Urwin P.E."/>
        </authorList>
    </citation>
    <scope>NUCLEOTIDE SEQUENCE [LARGE SCALE GENOMIC DNA]</scope>
    <source>
        <strain evidence="13">Lindley</strain>
    </source>
</reference>
<comment type="subcellular location">
    <subcellularLocation>
        <location evidence="2">Nucleus</location>
    </subcellularLocation>
</comment>
<dbReference type="Gene3D" id="2.60.120.650">
    <property type="entry name" value="Cupin"/>
    <property type="match status" value="1"/>
</dbReference>